<dbReference type="RefSeq" id="WP_207853739.1">
    <property type="nucleotide sequence ID" value="NZ_JAFVMG010000003.1"/>
</dbReference>
<keyword evidence="8" id="KW-0028">Amino-acid biosynthesis</keyword>
<evidence type="ECO:0000256" key="1">
    <source>
        <dbReference type="ARBA" id="ARBA00003109"/>
    </source>
</evidence>
<evidence type="ECO:0000313" key="12">
    <source>
        <dbReference type="EMBL" id="MBO1327958.1"/>
    </source>
</evidence>
<comment type="pathway">
    <text evidence="3">Amino-acid biosynthesis; L-valine biosynthesis; L-valine from pyruvate: step 4/4.</text>
</comment>
<evidence type="ECO:0000256" key="3">
    <source>
        <dbReference type="ARBA" id="ARBA00004931"/>
    </source>
</evidence>
<reference evidence="12 13" key="1">
    <citation type="submission" date="2021-03" db="EMBL/GenBank/DDBJ databases">
        <title>The complete genome sequence of Acetobacter suratthaniensis TBRC 1719.</title>
        <authorList>
            <person name="Charoenyingcharoen P."/>
            <person name="Yukphan P."/>
        </authorList>
    </citation>
    <scope>NUCLEOTIDE SEQUENCE [LARGE SCALE GENOMIC DNA]</scope>
    <source>
        <strain evidence="12 13">TBRC 1719</strain>
    </source>
</reference>
<evidence type="ECO:0000256" key="7">
    <source>
        <dbReference type="ARBA" id="ARBA00014472"/>
    </source>
</evidence>
<dbReference type="PANTHER" id="PTHR42743">
    <property type="entry name" value="AMINO-ACID AMINOTRANSFERASE"/>
    <property type="match status" value="1"/>
</dbReference>
<dbReference type="SUPFAM" id="SSF56752">
    <property type="entry name" value="D-aminoacid aminotransferase-like PLP-dependent enzymes"/>
    <property type="match status" value="1"/>
</dbReference>
<dbReference type="Gene3D" id="3.30.470.10">
    <property type="match status" value="1"/>
</dbReference>
<organism evidence="12 13">
    <name type="scientific">Acetobacter suratthaniensis</name>
    <dbReference type="NCBI Taxonomy" id="1502841"/>
    <lineage>
        <taxon>Bacteria</taxon>
        <taxon>Pseudomonadati</taxon>
        <taxon>Pseudomonadota</taxon>
        <taxon>Alphaproteobacteria</taxon>
        <taxon>Acetobacterales</taxon>
        <taxon>Acetobacteraceae</taxon>
        <taxon>Acetobacter</taxon>
    </lineage>
</organism>
<comment type="function">
    <text evidence="1">Acts on leucine, isoleucine and valine.</text>
</comment>
<dbReference type="InterPro" id="IPR043131">
    <property type="entry name" value="BCAT-like_N"/>
</dbReference>
<evidence type="ECO:0000256" key="6">
    <source>
        <dbReference type="ARBA" id="ARBA00013053"/>
    </source>
</evidence>
<accession>A0ABS3LL72</accession>
<name>A0ABS3LL72_9PROT</name>
<dbReference type="Proteomes" id="UP000664399">
    <property type="component" value="Unassembled WGS sequence"/>
</dbReference>
<dbReference type="PANTHER" id="PTHR42743:SF11">
    <property type="entry name" value="AMINODEOXYCHORISMATE LYASE"/>
    <property type="match status" value="1"/>
</dbReference>
<keyword evidence="13" id="KW-1185">Reference proteome</keyword>
<evidence type="ECO:0000313" key="13">
    <source>
        <dbReference type="Proteomes" id="UP000664399"/>
    </source>
</evidence>
<dbReference type="Gene3D" id="3.20.10.10">
    <property type="entry name" value="D-amino Acid Aminotransferase, subunit A, domain 2"/>
    <property type="match status" value="1"/>
</dbReference>
<dbReference type="EMBL" id="JAFVMG010000003">
    <property type="protein sequence ID" value="MBO1327958.1"/>
    <property type="molecule type" value="Genomic_DNA"/>
</dbReference>
<proteinExistence type="inferred from homology"/>
<evidence type="ECO:0000256" key="4">
    <source>
        <dbReference type="ARBA" id="ARBA00005072"/>
    </source>
</evidence>
<evidence type="ECO:0000256" key="11">
    <source>
        <dbReference type="ARBA" id="ARBA00049229"/>
    </source>
</evidence>
<dbReference type="EC" id="2.6.1.42" evidence="6"/>
<comment type="pathway">
    <text evidence="4">Amino-acid biosynthesis; L-leucine biosynthesis; L-leucine from 3-methyl-2-oxobutanoate: step 4/4.</text>
</comment>
<dbReference type="Pfam" id="PF01063">
    <property type="entry name" value="Aminotran_4"/>
    <property type="match status" value="1"/>
</dbReference>
<comment type="pathway">
    <text evidence="2">Amino-acid biosynthesis; L-isoleucine biosynthesis; L-isoleucine from 2-oxobutanoate: step 4/4.</text>
</comment>
<gene>
    <name evidence="12" type="ORF">J2D75_05640</name>
</gene>
<comment type="catalytic activity">
    <reaction evidence="9">
        <text>L-valine + 2-oxoglutarate = 3-methyl-2-oxobutanoate + L-glutamate</text>
        <dbReference type="Rhea" id="RHEA:24813"/>
        <dbReference type="ChEBI" id="CHEBI:11851"/>
        <dbReference type="ChEBI" id="CHEBI:16810"/>
        <dbReference type="ChEBI" id="CHEBI:29985"/>
        <dbReference type="ChEBI" id="CHEBI:57762"/>
        <dbReference type="EC" id="2.6.1.42"/>
    </reaction>
</comment>
<evidence type="ECO:0000256" key="10">
    <source>
        <dbReference type="ARBA" id="ARBA00048798"/>
    </source>
</evidence>
<comment type="similarity">
    <text evidence="5">Belongs to the class-IV pyridoxal-phosphate-dependent aminotransferase family.</text>
</comment>
<dbReference type="InterPro" id="IPR036038">
    <property type="entry name" value="Aminotransferase-like"/>
</dbReference>
<dbReference type="GO" id="GO:0008483">
    <property type="term" value="F:transaminase activity"/>
    <property type="evidence" value="ECO:0007669"/>
    <property type="project" value="UniProtKB-KW"/>
</dbReference>
<dbReference type="InterPro" id="IPR001544">
    <property type="entry name" value="Aminotrans_IV"/>
</dbReference>
<comment type="catalytic activity">
    <reaction evidence="10">
        <text>L-isoleucine + 2-oxoglutarate = (S)-3-methyl-2-oxopentanoate + L-glutamate</text>
        <dbReference type="Rhea" id="RHEA:24801"/>
        <dbReference type="ChEBI" id="CHEBI:16810"/>
        <dbReference type="ChEBI" id="CHEBI:29985"/>
        <dbReference type="ChEBI" id="CHEBI:35146"/>
        <dbReference type="ChEBI" id="CHEBI:58045"/>
        <dbReference type="EC" id="2.6.1.42"/>
    </reaction>
</comment>
<sequence length="276" mass="29513">MSLMWLNGELVPLAAARISPMDRGFTLGDGLFETMRVRAGWVMNLYAHMHRLVEGGRILGLPVPDTGAVRQALCELLDATDIEEGSIRLTLSRGESPRGLLPPANTRSTLALTASPGAFARTTVRAITSGLIRRDETSPLSRIKSLNYLPGILARQEAARANAEEALLLNMQGRVAESTISTIIVASEDGELTTPPVSEGALPGVARGVLLARGLVREAPLENEQILWARGVWLVNTLSLREVTVLDGQALATDPVLTETLAACFDTASDTWADGP</sequence>
<evidence type="ECO:0000256" key="8">
    <source>
        <dbReference type="ARBA" id="ARBA00023304"/>
    </source>
</evidence>
<comment type="catalytic activity">
    <reaction evidence="11">
        <text>L-leucine + 2-oxoglutarate = 4-methyl-2-oxopentanoate + L-glutamate</text>
        <dbReference type="Rhea" id="RHEA:18321"/>
        <dbReference type="ChEBI" id="CHEBI:16810"/>
        <dbReference type="ChEBI" id="CHEBI:17865"/>
        <dbReference type="ChEBI" id="CHEBI:29985"/>
        <dbReference type="ChEBI" id="CHEBI:57427"/>
        <dbReference type="EC" id="2.6.1.42"/>
    </reaction>
</comment>
<keyword evidence="12" id="KW-0032">Aminotransferase</keyword>
<dbReference type="InterPro" id="IPR050571">
    <property type="entry name" value="Class-IV_PLP-Dep_Aminotrnsfr"/>
</dbReference>
<evidence type="ECO:0000256" key="5">
    <source>
        <dbReference type="ARBA" id="ARBA00009320"/>
    </source>
</evidence>
<evidence type="ECO:0000256" key="9">
    <source>
        <dbReference type="ARBA" id="ARBA00048212"/>
    </source>
</evidence>
<keyword evidence="8" id="KW-0100">Branched-chain amino acid biosynthesis</keyword>
<evidence type="ECO:0000256" key="2">
    <source>
        <dbReference type="ARBA" id="ARBA00004824"/>
    </source>
</evidence>
<dbReference type="InterPro" id="IPR043132">
    <property type="entry name" value="BCAT-like_C"/>
</dbReference>
<protein>
    <recommendedName>
        <fullName evidence="7">Probable branched-chain-amino-acid aminotransferase</fullName>
        <ecNumber evidence="6">2.6.1.42</ecNumber>
    </recommendedName>
</protein>
<keyword evidence="12" id="KW-0808">Transferase</keyword>
<comment type="caution">
    <text evidence="12">The sequence shown here is derived from an EMBL/GenBank/DDBJ whole genome shotgun (WGS) entry which is preliminary data.</text>
</comment>